<dbReference type="InterPro" id="IPR029063">
    <property type="entry name" value="SAM-dependent_MTases_sf"/>
</dbReference>
<reference evidence="1" key="1">
    <citation type="submission" date="2021-02" db="EMBL/GenBank/DDBJ databases">
        <authorList>
            <person name="Dougan E. K."/>
            <person name="Rhodes N."/>
            <person name="Thang M."/>
            <person name="Chan C."/>
        </authorList>
    </citation>
    <scope>NUCLEOTIDE SEQUENCE</scope>
</reference>
<protein>
    <recommendedName>
        <fullName evidence="3">Calmodulin-lysine N-methyltransferase</fullName>
    </recommendedName>
</protein>
<accession>A0A813KW33</accession>
<proteinExistence type="predicted"/>
<dbReference type="PANTHER" id="PTHR14614:SF163">
    <property type="entry name" value="METHYLTRANSFERASE SMALL DOMAIN-CONTAINING PROTEIN"/>
    <property type="match status" value="1"/>
</dbReference>
<name>A0A813KW33_POLGL</name>
<dbReference type="AlphaFoldDB" id="A0A813KW33"/>
<dbReference type="Gene3D" id="3.40.50.150">
    <property type="entry name" value="Vaccinia Virus protein VP39"/>
    <property type="match status" value="1"/>
</dbReference>
<organism evidence="1 2">
    <name type="scientific">Polarella glacialis</name>
    <name type="common">Dinoflagellate</name>
    <dbReference type="NCBI Taxonomy" id="89957"/>
    <lineage>
        <taxon>Eukaryota</taxon>
        <taxon>Sar</taxon>
        <taxon>Alveolata</taxon>
        <taxon>Dinophyceae</taxon>
        <taxon>Suessiales</taxon>
        <taxon>Suessiaceae</taxon>
        <taxon>Polarella</taxon>
    </lineage>
</organism>
<comment type="caution">
    <text evidence="1">The sequence shown here is derived from an EMBL/GenBank/DDBJ whole genome shotgun (WGS) entry which is preliminary data.</text>
</comment>
<evidence type="ECO:0008006" key="3">
    <source>
        <dbReference type="Google" id="ProtNLM"/>
    </source>
</evidence>
<sequence>VRLSLPRPRHEVELLVAQDPSLAHGGLLWTSGIVLAQYLATSGFDCLGPSTPRAPLGVLELGCGAAALPSLAAAASLGARVTATDFGEIVPLLSDSVRRNSAALRLDPGAHVDVASYAWSESQAPPGSPYDLVLAADLLYDESCQVALVSAILAALGSDSGTLLMTYEERDARVEARFFGLLKEKSSATSIPLALPPPAVSGPTSDYSKQRLVKVIFGGLQPAEEPTLAADEGLYL</sequence>
<dbReference type="EMBL" id="CAJNNW010032659">
    <property type="protein sequence ID" value="CAE8714626.1"/>
    <property type="molecule type" value="Genomic_DNA"/>
</dbReference>
<feature type="non-terminal residue" evidence="1">
    <location>
        <position position="1"/>
    </location>
</feature>
<dbReference type="PANTHER" id="PTHR14614">
    <property type="entry name" value="HEPATOCELLULAR CARCINOMA-ASSOCIATED ANTIGEN"/>
    <property type="match status" value="1"/>
</dbReference>
<dbReference type="Proteomes" id="UP000626109">
    <property type="component" value="Unassembled WGS sequence"/>
</dbReference>
<gene>
    <name evidence="1" type="ORF">PGLA2088_LOCUS38104</name>
</gene>
<dbReference type="InterPro" id="IPR019410">
    <property type="entry name" value="Methyltransf_16"/>
</dbReference>
<dbReference type="SUPFAM" id="SSF53335">
    <property type="entry name" value="S-adenosyl-L-methionine-dependent methyltransferases"/>
    <property type="match status" value="1"/>
</dbReference>
<evidence type="ECO:0000313" key="2">
    <source>
        <dbReference type="Proteomes" id="UP000626109"/>
    </source>
</evidence>
<dbReference type="Pfam" id="PF10294">
    <property type="entry name" value="Methyltransf_16"/>
    <property type="match status" value="1"/>
</dbReference>
<evidence type="ECO:0000313" key="1">
    <source>
        <dbReference type="EMBL" id="CAE8714626.1"/>
    </source>
</evidence>